<feature type="region of interest" description="Disordered" evidence="1">
    <location>
        <begin position="202"/>
        <end position="244"/>
    </location>
</feature>
<accession>A0A149UMJ6</accession>
<sequence length="244" mass="25929">MANNYEDKSASATQQARKVGLLARERLTLAGRLLKPASPEVQDAVDEVLASKSVDQELNRLAPWERFSGETDYVIYLIFNPDRPDDVGWLYIEADLSATEDDPQKPEDAKPSNSVFAVGSGANSQNMRLSDCAALRLIRVDPTHPIRTIYKSGGAFNDDPSGGMTLESRLEEQEFISRCDGLLSRFGAVPFATYAGSLDEDANGGAVGASQAPAGSGAASSADEAGPAASAAETPIDDEEDTNL</sequence>
<feature type="compositionally biased region" description="Low complexity" evidence="1">
    <location>
        <begin position="208"/>
        <end position="232"/>
    </location>
</feature>
<feature type="compositionally biased region" description="Polar residues" evidence="1">
    <location>
        <begin position="111"/>
        <end position="120"/>
    </location>
</feature>
<proteinExistence type="predicted"/>
<protein>
    <submittedName>
        <fullName evidence="2">Uncharacterized protein</fullName>
    </submittedName>
</protein>
<feature type="compositionally biased region" description="Acidic residues" evidence="1">
    <location>
        <begin position="235"/>
        <end position="244"/>
    </location>
</feature>
<evidence type="ECO:0000256" key="1">
    <source>
        <dbReference type="SAM" id="MobiDB-lite"/>
    </source>
</evidence>
<evidence type="ECO:0000313" key="3">
    <source>
        <dbReference type="Proteomes" id="UP000075377"/>
    </source>
</evidence>
<dbReference type="Proteomes" id="UP000075377">
    <property type="component" value="Unassembled WGS sequence"/>
</dbReference>
<evidence type="ECO:0000313" key="2">
    <source>
        <dbReference type="EMBL" id="KXV69201.1"/>
    </source>
</evidence>
<dbReference type="EMBL" id="LHZX01000291">
    <property type="protein sequence ID" value="KXV69201.1"/>
    <property type="molecule type" value="Genomic_DNA"/>
</dbReference>
<dbReference type="RefSeq" id="WP_061500835.1">
    <property type="nucleotide sequence ID" value="NZ_LHZX01000291.1"/>
</dbReference>
<dbReference type="AlphaFoldDB" id="A0A149UMJ6"/>
<gene>
    <name evidence="2" type="ORF">AD951_07630</name>
</gene>
<feature type="region of interest" description="Disordered" evidence="1">
    <location>
        <begin position="99"/>
        <end position="120"/>
    </location>
</feature>
<dbReference type="PATRIC" id="fig|178901.14.peg.2874"/>
<reference evidence="2 3" key="1">
    <citation type="submission" date="2015-06" db="EMBL/GenBank/DDBJ databases">
        <title>Improved classification and identification of acetic acid bacteria using matrix-assisted laser desorption/ionization time-of-flight mass spectrometry; Gluconobacter nephelii and Gluconobacter uchimurae are later heterotypic synonyms of Gluconobacter japonicus and Gluconobacter oxydans, respectively.</title>
        <authorList>
            <person name="Li L."/>
            <person name="Cleenwerck I."/>
            <person name="De Vuyst L."/>
            <person name="Vandamme P."/>
        </authorList>
    </citation>
    <scope>NUCLEOTIDE SEQUENCE [LARGE SCALE GENOMIC DNA]</scope>
    <source>
        <strain evidence="2 3">LMG 1699</strain>
    </source>
</reference>
<comment type="caution">
    <text evidence="2">The sequence shown here is derived from an EMBL/GenBank/DDBJ whole genome shotgun (WGS) entry which is preliminary data.</text>
</comment>
<name>A0A149UMJ6_9PROT</name>
<organism evidence="2 3">
    <name type="scientific">Acetobacter malorum</name>
    <dbReference type="NCBI Taxonomy" id="178901"/>
    <lineage>
        <taxon>Bacteria</taxon>
        <taxon>Pseudomonadati</taxon>
        <taxon>Pseudomonadota</taxon>
        <taxon>Alphaproteobacteria</taxon>
        <taxon>Acetobacterales</taxon>
        <taxon>Acetobacteraceae</taxon>
        <taxon>Acetobacter</taxon>
    </lineage>
</organism>